<dbReference type="AlphaFoldDB" id="A0AA96GN78"/>
<keyword evidence="3" id="KW-1185">Reference proteome</keyword>
<organism evidence="2 3">
    <name type="scientific">Candidatus Nitrospira neomarina</name>
    <dbReference type="NCBI Taxonomy" id="3020899"/>
    <lineage>
        <taxon>Bacteria</taxon>
        <taxon>Pseudomonadati</taxon>
        <taxon>Nitrospirota</taxon>
        <taxon>Nitrospiria</taxon>
        <taxon>Nitrospirales</taxon>
        <taxon>Nitrospiraceae</taxon>
        <taxon>Nitrospira</taxon>
    </lineage>
</organism>
<dbReference type="EMBL" id="CP116968">
    <property type="protein sequence ID" value="WNM63350.1"/>
    <property type="molecule type" value="Genomic_DNA"/>
</dbReference>
<sequence>MKLPRDLSAEDLIQKLKRLGYRVTRHTGSHIRLTSAHKAVMRQPVRRKRGPWGYNLKEAGKRREWSLRIPQTSSQPFPTKDIETRS</sequence>
<dbReference type="Proteomes" id="UP001302494">
    <property type="component" value="Chromosome"/>
</dbReference>
<evidence type="ECO:0000313" key="3">
    <source>
        <dbReference type="Proteomes" id="UP001302494"/>
    </source>
</evidence>
<name>A0AA96GN78_9BACT</name>
<dbReference type="InterPro" id="IPR038570">
    <property type="entry name" value="HicA_sf"/>
</dbReference>
<protein>
    <submittedName>
        <fullName evidence="2">Type II toxin-antitoxin system HicA family toxin</fullName>
    </submittedName>
</protein>
<dbReference type="Gene3D" id="3.30.920.30">
    <property type="entry name" value="Hypothetical protein"/>
    <property type="match status" value="1"/>
</dbReference>
<feature type="region of interest" description="Disordered" evidence="1">
    <location>
        <begin position="65"/>
        <end position="86"/>
    </location>
</feature>
<reference evidence="2 3" key="1">
    <citation type="submission" date="2023-01" db="EMBL/GenBank/DDBJ databases">
        <title>Cultivation and genomic characterization of new, ubiquitous marine nitrite-oxidizing bacteria from the Nitrospirales.</title>
        <authorList>
            <person name="Mueller A.J."/>
            <person name="Daebeler A."/>
            <person name="Herbold C.W."/>
            <person name="Kirkegaard R.H."/>
            <person name="Daims H."/>
        </authorList>
    </citation>
    <scope>NUCLEOTIDE SEQUENCE [LARGE SCALE GENOMIC DNA]</scope>
    <source>
        <strain evidence="2 3">DK</strain>
    </source>
</reference>
<proteinExistence type="predicted"/>
<evidence type="ECO:0000313" key="2">
    <source>
        <dbReference type="EMBL" id="WNM63350.1"/>
    </source>
</evidence>
<dbReference type="SUPFAM" id="SSF54786">
    <property type="entry name" value="YcfA/nrd intein domain"/>
    <property type="match status" value="1"/>
</dbReference>
<gene>
    <name evidence="2" type="ORF">PQG83_06235</name>
</gene>
<evidence type="ECO:0000256" key="1">
    <source>
        <dbReference type="SAM" id="MobiDB-lite"/>
    </source>
</evidence>
<dbReference type="RefSeq" id="WP_312747884.1">
    <property type="nucleotide sequence ID" value="NZ_CP116968.1"/>
</dbReference>
<dbReference type="KEGG" id="nneo:PQG83_06235"/>
<accession>A0AA96GN78</accession>